<comment type="caution">
    <text evidence="5">The sequence shown here is derived from an EMBL/GenBank/DDBJ whole genome shotgun (WGS) entry which is preliminary data.</text>
</comment>
<dbReference type="GO" id="GO:0004791">
    <property type="term" value="F:thioredoxin-disulfide reductase (NADPH) activity"/>
    <property type="evidence" value="ECO:0007669"/>
    <property type="project" value="UniProtKB-EC"/>
</dbReference>
<sequence>MQRTEWDVIIVGGGSAGLSAALMLGRSRRRVLVVDGSEPRNRFSAHMHGVLGHDHSSPLDLLAAGRAELTRYHDVAVESGTVASASPLDTDDIGFEVVLESGERHTARRMLLATGLRDELPDIPGLTEQWGRNAALCPYCDGWEVRDRRIAVIATDATNAHQAQLMRQLSPHVTFYTQGVNLPDAARVGLEARGIAIESRTVVEVVGDETGDLRGIRLDDGTEDEADSIFVAPRPVPNDRLLRQLRARTIRQNGVDWVLVDASGRTNVPGLWAAGNIATAQSSVPVAMAAGNLAGSGINADLVEEDIREAIAAAQRDDG</sequence>
<evidence type="ECO:0000313" key="6">
    <source>
        <dbReference type="Proteomes" id="UP000636956"/>
    </source>
</evidence>
<evidence type="ECO:0000256" key="2">
    <source>
        <dbReference type="ARBA" id="ARBA00023002"/>
    </source>
</evidence>
<dbReference type="PRINTS" id="PR00469">
    <property type="entry name" value="PNDRDTASEII"/>
</dbReference>
<evidence type="ECO:0000256" key="1">
    <source>
        <dbReference type="ARBA" id="ARBA00022630"/>
    </source>
</evidence>
<dbReference type="InterPro" id="IPR050097">
    <property type="entry name" value="Ferredoxin-NADP_redctase_2"/>
</dbReference>
<reference evidence="5" key="1">
    <citation type="journal article" date="2014" name="Int. J. Syst. Evol. Microbiol.">
        <title>Complete genome sequence of Corynebacterium casei LMG S-19264T (=DSM 44701T), isolated from a smear-ripened cheese.</title>
        <authorList>
            <consortium name="US DOE Joint Genome Institute (JGI-PGF)"/>
            <person name="Walter F."/>
            <person name="Albersmeier A."/>
            <person name="Kalinowski J."/>
            <person name="Ruckert C."/>
        </authorList>
    </citation>
    <scope>NUCLEOTIDE SEQUENCE</scope>
    <source>
        <strain evidence="5">CGMCC 1.8984</strain>
    </source>
</reference>
<dbReference type="AlphaFoldDB" id="A0A917PLC2"/>
<dbReference type="RefSeq" id="WP_188743425.1">
    <property type="nucleotide sequence ID" value="NZ_BAABFW010000085.1"/>
</dbReference>
<evidence type="ECO:0000259" key="4">
    <source>
        <dbReference type="Pfam" id="PF07992"/>
    </source>
</evidence>
<dbReference type="PRINTS" id="PR00368">
    <property type="entry name" value="FADPNR"/>
</dbReference>
<proteinExistence type="predicted"/>
<gene>
    <name evidence="5" type="primary">trxB</name>
    <name evidence="5" type="ORF">GCM10011372_21440</name>
</gene>
<keyword evidence="6" id="KW-1185">Reference proteome</keyword>
<dbReference type="SUPFAM" id="SSF51905">
    <property type="entry name" value="FAD/NAD(P)-binding domain"/>
    <property type="match status" value="1"/>
</dbReference>
<keyword evidence="1" id="KW-0285">Flavoprotein</keyword>
<comment type="catalytic activity">
    <reaction evidence="3">
        <text>[thioredoxin]-dithiol + NADP(+) = [thioredoxin]-disulfide + NADPH + H(+)</text>
        <dbReference type="Rhea" id="RHEA:20345"/>
        <dbReference type="Rhea" id="RHEA-COMP:10698"/>
        <dbReference type="Rhea" id="RHEA-COMP:10700"/>
        <dbReference type="ChEBI" id="CHEBI:15378"/>
        <dbReference type="ChEBI" id="CHEBI:29950"/>
        <dbReference type="ChEBI" id="CHEBI:50058"/>
        <dbReference type="ChEBI" id="CHEBI:57783"/>
        <dbReference type="ChEBI" id="CHEBI:58349"/>
        <dbReference type="EC" id="1.8.1.9"/>
    </reaction>
</comment>
<keyword evidence="2" id="KW-0560">Oxidoreductase</keyword>
<dbReference type="Proteomes" id="UP000636956">
    <property type="component" value="Unassembled WGS sequence"/>
</dbReference>
<reference evidence="5" key="2">
    <citation type="submission" date="2020-09" db="EMBL/GenBank/DDBJ databases">
        <authorList>
            <person name="Sun Q."/>
            <person name="Zhou Y."/>
        </authorList>
    </citation>
    <scope>NUCLEOTIDE SEQUENCE</scope>
    <source>
        <strain evidence="5">CGMCC 1.8984</strain>
    </source>
</reference>
<name>A0A917PLC2_9MICO</name>
<protein>
    <submittedName>
        <fullName evidence="5">Thioredoxin reductase</fullName>
    </submittedName>
</protein>
<organism evidence="5 6">
    <name type="scientific">Agromyces bauzanensis</name>
    <dbReference type="NCBI Taxonomy" id="1308924"/>
    <lineage>
        <taxon>Bacteria</taxon>
        <taxon>Bacillati</taxon>
        <taxon>Actinomycetota</taxon>
        <taxon>Actinomycetes</taxon>
        <taxon>Micrococcales</taxon>
        <taxon>Microbacteriaceae</taxon>
        <taxon>Agromyces</taxon>
    </lineage>
</organism>
<dbReference type="InterPro" id="IPR023753">
    <property type="entry name" value="FAD/NAD-binding_dom"/>
</dbReference>
<evidence type="ECO:0000313" key="5">
    <source>
        <dbReference type="EMBL" id="GGJ82863.1"/>
    </source>
</evidence>
<dbReference type="InterPro" id="IPR036188">
    <property type="entry name" value="FAD/NAD-bd_sf"/>
</dbReference>
<feature type="domain" description="FAD/NAD(P)-binding" evidence="4">
    <location>
        <begin position="7"/>
        <end position="291"/>
    </location>
</feature>
<dbReference type="PANTHER" id="PTHR48105">
    <property type="entry name" value="THIOREDOXIN REDUCTASE 1-RELATED-RELATED"/>
    <property type="match status" value="1"/>
</dbReference>
<accession>A0A917PLC2</accession>
<dbReference type="EMBL" id="BMMD01000011">
    <property type="protein sequence ID" value="GGJ82863.1"/>
    <property type="molecule type" value="Genomic_DNA"/>
</dbReference>
<dbReference type="Pfam" id="PF07992">
    <property type="entry name" value="Pyr_redox_2"/>
    <property type="match status" value="1"/>
</dbReference>
<dbReference type="Gene3D" id="3.50.50.60">
    <property type="entry name" value="FAD/NAD(P)-binding domain"/>
    <property type="match status" value="2"/>
</dbReference>
<evidence type="ECO:0000256" key="3">
    <source>
        <dbReference type="ARBA" id="ARBA00048132"/>
    </source>
</evidence>